<dbReference type="SUPFAM" id="SSF47413">
    <property type="entry name" value="lambda repressor-like DNA-binding domains"/>
    <property type="match status" value="1"/>
</dbReference>
<evidence type="ECO:0000313" key="2">
    <source>
        <dbReference type="EMBL" id="MBE1554765.1"/>
    </source>
</evidence>
<dbReference type="AlphaFoldDB" id="A0A927MHK3"/>
<evidence type="ECO:0000313" key="3">
    <source>
        <dbReference type="Proteomes" id="UP000658225"/>
    </source>
</evidence>
<dbReference type="RefSeq" id="WP_192598522.1">
    <property type="nucleotide sequence ID" value="NZ_JADBEL010000008.1"/>
</dbReference>
<proteinExistence type="predicted"/>
<dbReference type="SMART" id="SM00530">
    <property type="entry name" value="HTH_XRE"/>
    <property type="match status" value="1"/>
</dbReference>
<accession>A0A927MHK3</accession>
<dbReference type="Gene3D" id="1.10.260.40">
    <property type="entry name" value="lambda repressor-like DNA-binding domains"/>
    <property type="match status" value="1"/>
</dbReference>
<feature type="domain" description="HTH cro/C1-type" evidence="1">
    <location>
        <begin position="7"/>
        <end position="59"/>
    </location>
</feature>
<dbReference type="CDD" id="cd00093">
    <property type="entry name" value="HTH_XRE"/>
    <property type="match status" value="1"/>
</dbReference>
<dbReference type="InterPro" id="IPR010982">
    <property type="entry name" value="Lambda_DNA-bd_dom_sf"/>
</dbReference>
<dbReference type="EMBL" id="JADBEL010000008">
    <property type="protein sequence ID" value="MBE1554765.1"/>
    <property type="molecule type" value="Genomic_DNA"/>
</dbReference>
<reference evidence="2" key="1">
    <citation type="submission" date="2020-10" db="EMBL/GenBank/DDBJ databases">
        <title>Genomic Encyclopedia of Type Strains, Phase IV (KMG-IV): sequencing the most valuable type-strain genomes for metagenomic binning, comparative biology and taxonomic classification.</title>
        <authorList>
            <person name="Goeker M."/>
        </authorList>
    </citation>
    <scope>NUCLEOTIDE SEQUENCE</scope>
    <source>
        <strain evidence="2">DSM 13886</strain>
    </source>
</reference>
<dbReference type="PROSITE" id="PS50943">
    <property type="entry name" value="HTH_CROC1"/>
    <property type="match status" value="1"/>
</dbReference>
<evidence type="ECO:0000259" key="1">
    <source>
        <dbReference type="PROSITE" id="PS50943"/>
    </source>
</evidence>
<dbReference type="GO" id="GO:0003677">
    <property type="term" value="F:DNA binding"/>
    <property type="evidence" value="ECO:0007669"/>
    <property type="project" value="InterPro"/>
</dbReference>
<name>A0A927MHK3_9BACL</name>
<dbReference type="Pfam" id="PF01381">
    <property type="entry name" value="HTH_3"/>
    <property type="match status" value="1"/>
</dbReference>
<keyword evidence="3" id="KW-1185">Reference proteome</keyword>
<dbReference type="InterPro" id="IPR001387">
    <property type="entry name" value="Cro/C1-type_HTH"/>
</dbReference>
<sequence>MTTFDRLKTLCEEQKLSIVELEEKLGFGRNSLYGWKKKIPNGANLEKVADYFNVSVDYLLGRTDKKRHNDLTEKDIAKRIDEFKRDLASSDGLNFSGEPMSEDAKESLIEAMDHIFRQTQRINKKYIPNKYKKDED</sequence>
<organism evidence="2 3">
    <name type="scientific">Sporosarcina limicola</name>
    <dbReference type="NCBI Taxonomy" id="34101"/>
    <lineage>
        <taxon>Bacteria</taxon>
        <taxon>Bacillati</taxon>
        <taxon>Bacillota</taxon>
        <taxon>Bacilli</taxon>
        <taxon>Bacillales</taxon>
        <taxon>Caryophanaceae</taxon>
        <taxon>Sporosarcina</taxon>
    </lineage>
</organism>
<dbReference type="Proteomes" id="UP000658225">
    <property type="component" value="Unassembled WGS sequence"/>
</dbReference>
<protein>
    <submittedName>
        <fullName evidence="2">Transcriptional regulator with XRE-family HTH domain</fullName>
    </submittedName>
</protein>
<comment type="caution">
    <text evidence="2">The sequence shown here is derived from an EMBL/GenBank/DDBJ whole genome shotgun (WGS) entry which is preliminary data.</text>
</comment>
<gene>
    <name evidence="2" type="ORF">H4683_001843</name>
</gene>